<dbReference type="Proteomes" id="UP000276953">
    <property type="component" value="Plasmid unnamed"/>
</dbReference>
<protein>
    <submittedName>
        <fullName evidence="1">Uncharacterized protein</fullName>
    </submittedName>
</protein>
<evidence type="ECO:0000313" key="1">
    <source>
        <dbReference type="EMBL" id="RTZ48546.1"/>
    </source>
</evidence>
<keyword evidence="1" id="KW-0614">Plasmid</keyword>
<reference evidence="1 2" key="1">
    <citation type="submission" date="2018-12" db="EMBL/GenBank/DDBJ databases">
        <title>Draft Genome Sequence of Chryseobacterium arthrosphaerae strain ED882-96 Isolated from the Blood of a Patient with Liver Cirrhosis in Taiwan.</title>
        <authorList>
            <person name="Lin J.-N."/>
            <person name="Lai C.-H."/>
            <person name="Yang C.-H."/>
            <person name="Huang Y.-H."/>
        </authorList>
    </citation>
    <scope>NUCLEOTIDE SEQUENCE [LARGE SCALE GENOMIC DNA]</scope>
    <source>
        <strain evidence="1 2">ED882-96</strain>
        <plasmid evidence="1 2">unnamed</plasmid>
    </source>
</reference>
<comment type="caution">
    <text evidence="1">The sequence shown here is derived from an EMBL/GenBank/DDBJ whole genome shotgun (WGS) entry which is preliminary data.</text>
</comment>
<gene>
    <name evidence="1" type="ORF">EJ377_13775</name>
</gene>
<dbReference type="EMBL" id="RYFC01000002">
    <property type="protein sequence ID" value="RTZ48546.1"/>
    <property type="molecule type" value="Genomic_DNA"/>
</dbReference>
<name>A0A3S0VIR5_9FLAO</name>
<organism evidence="1 2">
    <name type="scientific">Chryseobacterium arthrosphaerae</name>
    <dbReference type="NCBI Taxonomy" id="651561"/>
    <lineage>
        <taxon>Bacteria</taxon>
        <taxon>Pseudomonadati</taxon>
        <taxon>Bacteroidota</taxon>
        <taxon>Flavobacteriia</taxon>
        <taxon>Flavobacteriales</taxon>
        <taxon>Weeksellaceae</taxon>
        <taxon>Chryseobacterium group</taxon>
        <taxon>Chryseobacterium</taxon>
    </lineage>
</organism>
<proteinExistence type="predicted"/>
<accession>A0A3S0VIR5</accession>
<geneLocation type="plasmid" evidence="1">
    <name>unnamed</name>
</geneLocation>
<evidence type="ECO:0000313" key="2">
    <source>
        <dbReference type="Proteomes" id="UP000276953"/>
    </source>
</evidence>
<sequence>MKETYVGGDIIETTGGNNLLYAKGNIENSGDQVIQNGKTNGVFYGTNSKWDGPVEIVSLKWLDENDKPIAKK</sequence>
<dbReference type="AlphaFoldDB" id="A0A3S0VIR5"/>